<keyword evidence="2" id="KW-1185">Reference proteome</keyword>
<gene>
    <name evidence="1" type="ORF">K3G42_009736</name>
</gene>
<proteinExistence type="predicted"/>
<sequence length="181" mass="18928">MSPTLVGTGGSKDSCLTNDEFEVLSGFRCRCEGGAGRAGRASTGPCRPPFAPGACSRGPSLRPRLSLGASRRPEQGSAEAARRPLRPPGEREALLSLPLRSAADSLSSDSAQPLRGGERRARAEARVFSAADLQKASLSGENGAVAIAEQSCKQGEMLNGKASRLQNVEKVKIAQRNVTIL</sequence>
<evidence type="ECO:0000313" key="1">
    <source>
        <dbReference type="EMBL" id="KAH8011816.1"/>
    </source>
</evidence>
<reference evidence="1" key="1">
    <citation type="submission" date="2021-08" db="EMBL/GenBank/DDBJ databases">
        <title>The first chromosome-level gecko genome reveals the dynamic sex chromosomes of Neotropical dwarf geckos (Sphaerodactylidae: Sphaerodactylus).</title>
        <authorList>
            <person name="Pinto B.J."/>
            <person name="Keating S.E."/>
            <person name="Gamble T."/>
        </authorList>
    </citation>
    <scope>NUCLEOTIDE SEQUENCE</scope>
    <source>
        <strain evidence="1">TG3544</strain>
    </source>
</reference>
<organism evidence="1 2">
    <name type="scientific">Sphaerodactylus townsendi</name>
    <dbReference type="NCBI Taxonomy" id="933632"/>
    <lineage>
        <taxon>Eukaryota</taxon>
        <taxon>Metazoa</taxon>
        <taxon>Chordata</taxon>
        <taxon>Craniata</taxon>
        <taxon>Vertebrata</taxon>
        <taxon>Euteleostomi</taxon>
        <taxon>Lepidosauria</taxon>
        <taxon>Squamata</taxon>
        <taxon>Bifurcata</taxon>
        <taxon>Gekkota</taxon>
        <taxon>Sphaerodactylidae</taxon>
        <taxon>Sphaerodactylus</taxon>
    </lineage>
</organism>
<accession>A0ACB8FXB4</accession>
<name>A0ACB8FXB4_9SAUR</name>
<comment type="caution">
    <text evidence="1">The sequence shown here is derived from an EMBL/GenBank/DDBJ whole genome shotgun (WGS) entry which is preliminary data.</text>
</comment>
<evidence type="ECO:0000313" key="2">
    <source>
        <dbReference type="Proteomes" id="UP000827872"/>
    </source>
</evidence>
<dbReference type="EMBL" id="CM037626">
    <property type="protein sequence ID" value="KAH8011816.1"/>
    <property type="molecule type" value="Genomic_DNA"/>
</dbReference>
<protein>
    <submittedName>
        <fullName evidence="1">Uncharacterized protein</fullName>
    </submittedName>
</protein>
<dbReference type="Proteomes" id="UP000827872">
    <property type="component" value="Linkage Group LG13"/>
</dbReference>